<feature type="domain" description="DUF7779" evidence="2">
    <location>
        <begin position="452"/>
        <end position="525"/>
    </location>
</feature>
<dbReference type="Gene3D" id="3.40.50.300">
    <property type="entry name" value="P-loop containing nucleotide triphosphate hydrolases"/>
    <property type="match status" value="1"/>
</dbReference>
<dbReference type="InterPro" id="IPR019734">
    <property type="entry name" value="TPR_rpt"/>
</dbReference>
<dbReference type="PANTHER" id="PTHR46082">
    <property type="entry name" value="ATP/GTP-BINDING PROTEIN-RELATED"/>
    <property type="match status" value="1"/>
</dbReference>
<dbReference type="InterPro" id="IPR011990">
    <property type="entry name" value="TPR-like_helical_dom_sf"/>
</dbReference>
<dbReference type="PANTHER" id="PTHR46082:SF6">
    <property type="entry name" value="AAA+ ATPASE DOMAIN-CONTAINING PROTEIN-RELATED"/>
    <property type="match status" value="1"/>
</dbReference>
<dbReference type="InterPro" id="IPR027417">
    <property type="entry name" value="P-loop_NTPase"/>
</dbReference>
<keyword evidence="4" id="KW-1185">Reference proteome</keyword>
<dbReference type="SUPFAM" id="SSF48452">
    <property type="entry name" value="TPR-like"/>
    <property type="match status" value="3"/>
</dbReference>
<dbReference type="InterPro" id="IPR053137">
    <property type="entry name" value="NLR-like"/>
</dbReference>
<dbReference type="Pfam" id="PF13374">
    <property type="entry name" value="TPR_10"/>
    <property type="match status" value="3"/>
</dbReference>
<sequence>MAEALAIVGIVANIAQLIQFGSSVLSRLEEYQSKFGNIPDTFPHIKIELPVLLDALGQTKSAMGAGSIRNESEQALLPAIDGCRAQIRLLDDVIAKVMPGTSSSRLRKSANALRSLRYDVKVERITLVIRGYIQTLTYHAVISTGLSVERTIHRPTPSSTVPFRRDPRFIDRQELAEIERRSRLPASRLALVGLGGVGKSQLAVECSYRLRESSPNTWVFWIHASSTARFREGYQKIAERTQIPGWDQPDVDKLKLVHTWLCDEANGCWLMIIDNADDAEVFMGVTADVTGSQDECPADRAFTLLNYIPQSANGSILFTSRSRDVAFRLTESYDDITKVGPMDQAHALLLLQSQFNGISAKTGVEDDEKFQEDAMALVEALDCMPLAISQAAAYISQRAPRATVSSYLQGLRKGGRGRGKLLQMDLGDTRRDGTASNSIIATWQISFEHIRKERRSATQLLSLMCLFNRQGIPEVLLEGRYHDENDRDADFEDDLAILREYSLIATDTSGCDLQMHRLVQFSTMTWLDLQGELEGWKEKFVTVLEAAFPDPNELSQTSQTLFPHAQAAIACRPTSTGPLLTWASLLRKAQEYSLLIGSYQAAENMGRYALEVRETTLGAEHSDTLESISSIAVVLLSNSKWKRAERMLRRAIKGREGVFGLEESTTLKDIGRLGNALTRLGRFQEAEVTLRQVLEAQQKVPGPEHRDTLLTIGDLGLLLCRMGKNEEAEVNLRRALRGQERLLGSRHPDTLHSMNRLGSLLYKHRKLDEAETILRRGLEGSLVRLGDGHPSTMICAGNLAVVLVDQAKYEEAEPLHRQVLDVLTKTLGEEHPDTIVSYGNVGFVLHRRGFFQEAEVIFRQTLARGEKMLGKKHPATLFSMHNLAICLKSLALDQEAYLLMEQCFQMRNKVLGHFHPDTKDSHEALDRWTEGRCYNVAHEET</sequence>
<evidence type="ECO:0000313" key="3">
    <source>
        <dbReference type="EMBL" id="KAF2654106.1"/>
    </source>
</evidence>
<reference evidence="3" key="1">
    <citation type="journal article" date="2020" name="Stud. Mycol.">
        <title>101 Dothideomycetes genomes: a test case for predicting lifestyles and emergence of pathogens.</title>
        <authorList>
            <person name="Haridas S."/>
            <person name="Albert R."/>
            <person name="Binder M."/>
            <person name="Bloem J."/>
            <person name="Labutti K."/>
            <person name="Salamov A."/>
            <person name="Andreopoulos B."/>
            <person name="Baker S."/>
            <person name="Barry K."/>
            <person name="Bills G."/>
            <person name="Bluhm B."/>
            <person name="Cannon C."/>
            <person name="Castanera R."/>
            <person name="Culley D."/>
            <person name="Daum C."/>
            <person name="Ezra D."/>
            <person name="Gonzalez J."/>
            <person name="Henrissat B."/>
            <person name="Kuo A."/>
            <person name="Liang C."/>
            <person name="Lipzen A."/>
            <person name="Lutzoni F."/>
            <person name="Magnuson J."/>
            <person name="Mondo S."/>
            <person name="Nolan M."/>
            <person name="Ohm R."/>
            <person name="Pangilinan J."/>
            <person name="Park H.-J."/>
            <person name="Ramirez L."/>
            <person name="Alfaro M."/>
            <person name="Sun H."/>
            <person name="Tritt A."/>
            <person name="Yoshinaga Y."/>
            <person name="Zwiers L.-H."/>
            <person name="Turgeon B."/>
            <person name="Goodwin S."/>
            <person name="Spatafora J."/>
            <person name="Crous P."/>
            <person name="Grigoriev I."/>
        </authorList>
    </citation>
    <scope>NUCLEOTIDE SEQUENCE</scope>
    <source>
        <strain evidence="3">CBS 122681</strain>
    </source>
</reference>
<accession>A0A6A6T2J2</accession>
<gene>
    <name evidence="3" type="ORF">K491DRAFT_632708</name>
</gene>
<dbReference type="Pfam" id="PF17107">
    <property type="entry name" value="SesA"/>
    <property type="match status" value="1"/>
</dbReference>
<dbReference type="InterPro" id="IPR056681">
    <property type="entry name" value="DUF7779"/>
</dbReference>
<dbReference type="Gene3D" id="1.25.40.10">
    <property type="entry name" value="Tetratricopeptide repeat domain"/>
    <property type="match status" value="2"/>
</dbReference>
<evidence type="ECO:0000313" key="4">
    <source>
        <dbReference type="Proteomes" id="UP000799324"/>
    </source>
</evidence>
<dbReference type="InterPro" id="IPR031352">
    <property type="entry name" value="SesA"/>
</dbReference>
<dbReference type="AlphaFoldDB" id="A0A6A6T2J2"/>
<evidence type="ECO:0000259" key="2">
    <source>
        <dbReference type="Pfam" id="PF25000"/>
    </source>
</evidence>
<dbReference type="EMBL" id="MU004370">
    <property type="protein sequence ID" value="KAF2654106.1"/>
    <property type="molecule type" value="Genomic_DNA"/>
</dbReference>
<evidence type="ECO:0000259" key="1">
    <source>
        <dbReference type="Pfam" id="PF17107"/>
    </source>
</evidence>
<dbReference type="SUPFAM" id="SSF52540">
    <property type="entry name" value="P-loop containing nucleoside triphosphate hydrolases"/>
    <property type="match status" value="1"/>
</dbReference>
<proteinExistence type="predicted"/>
<dbReference type="Pfam" id="PF25000">
    <property type="entry name" value="DUF7779"/>
    <property type="match status" value="1"/>
</dbReference>
<dbReference type="OrthoDB" id="1658288at2759"/>
<name>A0A6A6T2J2_9PLEO</name>
<dbReference type="Proteomes" id="UP000799324">
    <property type="component" value="Unassembled WGS sequence"/>
</dbReference>
<dbReference type="Pfam" id="PF13424">
    <property type="entry name" value="TPR_12"/>
    <property type="match status" value="2"/>
</dbReference>
<feature type="domain" description="NACHT-NTPase and P-loop NTPases N-terminal" evidence="1">
    <location>
        <begin position="11"/>
        <end position="136"/>
    </location>
</feature>
<organism evidence="3 4">
    <name type="scientific">Lophiostoma macrostomum CBS 122681</name>
    <dbReference type="NCBI Taxonomy" id="1314788"/>
    <lineage>
        <taxon>Eukaryota</taxon>
        <taxon>Fungi</taxon>
        <taxon>Dikarya</taxon>
        <taxon>Ascomycota</taxon>
        <taxon>Pezizomycotina</taxon>
        <taxon>Dothideomycetes</taxon>
        <taxon>Pleosporomycetidae</taxon>
        <taxon>Pleosporales</taxon>
        <taxon>Lophiostomataceae</taxon>
        <taxon>Lophiostoma</taxon>
    </lineage>
</organism>
<protein>
    <submittedName>
        <fullName evidence="3">TPR-like protein</fullName>
    </submittedName>
</protein>
<dbReference type="SMART" id="SM00028">
    <property type="entry name" value="TPR"/>
    <property type="match status" value="5"/>
</dbReference>